<reference evidence="3" key="2">
    <citation type="submission" date="2015-01" db="EMBL/GenBank/DDBJ databases">
        <title>Evolutionary Origins and Diversification of the Mycorrhizal Mutualists.</title>
        <authorList>
            <consortium name="DOE Joint Genome Institute"/>
            <consortium name="Mycorrhizal Genomics Consortium"/>
            <person name="Kohler A."/>
            <person name="Kuo A."/>
            <person name="Nagy L.G."/>
            <person name="Floudas D."/>
            <person name="Copeland A."/>
            <person name="Barry K.W."/>
            <person name="Cichocki N."/>
            <person name="Veneault-Fourrey C."/>
            <person name="LaButti K."/>
            <person name="Lindquist E.A."/>
            <person name="Lipzen A."/>
            <person name="Lundell T."/>
            <person name="Morin E."/>
            <person name="Murat C."/>
            <person name="Riley R."/>
            <person name="Ohm R."/>
            <person name="Sun H."/>
            <person name="Tunlid A."/>
            <person name="Henrissat B."/>
            <person name="Grigoriev I.V."/>
            <person name="Hibbett D.S."/>
            <person name="Martin F."/>
        </authorList>
    </citation>
    <scope>NUCLEOTIDE SEQUENCE [LARGE SCALE GENOMIC DNA]</scope>
    <source>
        <strain evidence="3">Zn</strain>
    </source>
</reference>
<evidence type="ECO:0000256" key="1">
    <source>
        <dbReference type="SAM" id="MobiDB-lite"/>
    </source>
</evidence>
<dbReference type="Proteomes" id="UP000054321">
    <property type="component" value="Unassembled WGS sequence"/>
</dbReference>
<sequence>MTRLARGNVWHLVRYVGSKQFTRVSPPYQDSTCRNVGFRTRCGKVNAPGRPPSLLRPEPGPLVDSGRLGDQDGGPPALSAEEEAIFYMRLSKIWEGLMTFPMTADWNDIISGLASEKWLSLVAEGIPTNVKSMLASSQPPTLARLKLLAWADTTDAGVFAWLSAPNEKSVMKKTGSVYIGSASKYPGGLRLRRRRMLLRSSKPQDEALKHKIKRLDLDPEGVFITLFMVPFRDGPDGDVLNVRAVVILARAVLMIWLGAVDEGLKPVIRDLAPWGLDNQYAGLAGDNPLAINFHGSGGAKTGKPTTVRNKRRNLSPGEGS</sequence>
<organism evidence="2 3">
    <name type="scientific">Oidiodendron maius (strain Zn)</name>
    <dbReference type="NCBI Taxonomy" id="913774"/>
    <lineage>
        <taxon>Eukaryota</taxon>
        <taxon>Fungi</taxon>
        <taxon>Dikarya</taxon>
        <taxon>Ascomycota</taxon>
        <taxon>Pezizomycotina</taxon>
        <taxon>Leotiomycetes</taxon>
        <taxon>Leotiomycetes incertae sedis</taxon>
        <taxon>Myxotrichaceae</taxon>
        <taxon>Oidiodendron</taxon>
    </lineage>
</organism>
<dbReference type="AlphaFoldDB" id="A0A0C3GRY9"/>
<proteinExistence type="predicted"/>
<dbReference type="InParanoid" id="A0A0C3GRY9"/>
<feature type="region of interest" description="Disordered" evidence="1">
    <location>
        <begin position="44"/>
        <end position="76"/>
    </location>
</feature>
<accession>A0A0C3GRY9</accession>
<evidence type="ECO:0000313" key="2">
    <source>
        <dbReference type="EMBL" id="KIM93221.1"/>
    </source>
</evidence>
<protein>
    <submittedName>
        <fullName evidence="2">Uncharacterized protein</fullName>
    </submittedName>
</protein>
<gene>
    <name evidence="2" type="ORF">OIDMADRAFT_149800</name>
</gene>
<reference evidence="2 3" key="1">
    <citation type="submission" date="2014-04" db="EMBL/GenBank/DDBJ databases">
        <authorList>
            <consortium name="DOE Joint Genome Institute"/>
            <person name="Kuo A."/>
            <person name="Martino E."/>
            <person name="Perotto S."/>
            <person name="Kohler A."/>
            <person name="Nagy L.G."/>
            <person name="Floudas D."/>
            <person name="Copeland A."/>
            <person name="Barry K.W."/>
            <person name="Cichocki N."/>
            <person name="Veneault-Fourrey C."/>
            <person name="LaButti K."/>
            <person name="Lindquist E.A."/>
            <person name="Lipzen A."/>
            <person name="Lundell T."/>
            <person name="Morin E."/>
            <person name="Murat C."/>
            <person name="Sun H."/>
            <person name="Tunlid A."/>
            <person name="Henrissat B."/>
            <person name="Grigoriev I.V."/>
            <person name="Hibbett D.S."/>
            <person name="Martin F."/>
            <person name="Nordberg H.P."/>
            <person name="Cantor M.N."/>
            <person name="Hua S.X."/>
        </authorList>
    </citation>
    <scope>NUCLEOTIDE SEQUENCE [LARGE SCALE GENOMIC DNA]</scope>
    <source>
        <strain evidence="2 3">Zn</strain>
    </source>
</reference>
<evidence type="ECO:0000313" key="3">
    <source>
        <dbReference type="Proteomes" id="UP000054321"/>
    </source>
</evidence>
<name>A0A0C3GRY9_OIDMZ</name>
<dbReference type="EMBL" id="KN832898">
    <property type="protein sequence ID" value="KIM93221.1"/>
    <property type="molecule type" value="Genomic_DNA"/>
</dbReference>
<feature type="region of interest" description="Disordered" evidence="1">
    <location>
        <begin position="296"/>
        <end position="320"/>
    </location>
</feature>
<keyword evidence="3" id="KW-1185">Reference proteome</keyword>
<dbReference type="HOGENOM" id="CLU_869045_0_0_1"/>
<dbReference type="OrthoDB" id="3560872at2759"/>